<accession>A0A3M7PNZ1</accession>
<evidence type="ECO:0000313" key="2">
    <source>
        <dbReference type="Proteomes" id="UP000276133"/>
    </source>
</evidence>
<sequence>MFKKSTVKFPFFLFGCFYIIANITAQSLIQKLTHDSSYNNNNNNNRGDFRRTDWKRATSFQPPFDIISTVNLNYFIQFKFLIVEKSDF</sequence>
<gene>
    <name evidence="1" type="ORF">BpHYR1_053745</name>
</gene>
<reference evidence="1 2" key="1">
    <citation type="journal article" date="2018" name="Sci. Rep.">
        <title>Genomic signatures of local adaptation to the degree of environmental predictability in rotifers.</title>
        <authorList>
            <person name="Franch-Gras L."/>
            <person name="Hahn C."/>
            <person name="Garcia-Roger E.M."/>
            <person name="Carmona M.J."/>
            <person name="Serra M."/>
            <person name="Gomez A."/>
        </authorList>
    </citation>
    <scope>NUCLEOTIDE SEQUENCE [LARGE SCALE GENOMIC DNA]</scope>
    <source>
        <strain evidence="1">HYR1</strain>
    </source>
</reference>
<comment type="caution">
    <text evidence="1">The sequence shown here is derived from an EMBL/GenBank/DDBJ whole genome shotgun (WGS) entry which is preliminary data.</text>
</comment>
<dbReference type="AlphaFoldDB" id="A0A3M7PNZ1"/>
<proteinExistence type="predicted"/>
<dbReference type="Proteomes" id="UP000276133">
    <property type="component" value="Unassembled WGS sequence"/>
</dbReference>
<evidence type="ECO:0000313" key="1">
    <source>
        <dbReference type="EMBL" id="RNA00837.1"/>
    </source>
</evidence>
<protein>
    <submittedName>
        <fullName evidence="1">Uncharacterized protein</fullName>
    </submittedName>
</protein>
<name>A0A3M7PNZ1_BRAPC</name>
<keyword evidence="2" id="KW-1185">Reference proteome</keyword>
<dbReference type="EMBL" id="REGN01009591">
    <property type="protein sequence ID" value="RNA00837.1"/>
    <property type="molecule type" value="Genomic_DNA"/>
</dbReference>
<organism evidence="1 2">
    <name type="scientific">Brachionus plicatilis</name>
    <name type="common">Marine rotifer</name>
    <name type="synonym">Brachionus muelleri</name>
    <dbReference type="NCBI Taxonomy" id="10195"/>
    <lineage>
        <taxon>Eukaryota</taxon>
        <taxon>Metazoa</taxon>
        <taxon>Spiralia</taxon>
        <taxon>Gnathifera</taxon>
        <taxon>Rotifera</taxon>
        <taxon>Eurotatoria</taxon>
        <taxon>Monogononta</taxon>
        <taxon>Pseudotrocha</taxon>
        <taxon>Ploima</taxon>
        <taxon>Brachionidae</taxon>
        <taxon>Brachionus</taxon>
    </lineage>
</organism>